<keyword evidence="3" id="KW-0804">Transcription</keyword>
<protein>
    <submittedName>
        <fullName evidence="5">Transcriptional regulator, ArsR family</fullName>
    </submittedName>
</protein>
<dbReference type="GO" id="GO:0003700">
    <property type="term" value="F:DNA-binding transcription factor activity"/>
    <property type="evidence" value="ECO:0007669"/>
    <property type="project" value="InterPro"/>
</dbReference>
<keyword evidence="6" id="KW-1185">Reference proteome</keyword>
<reference evidence="5 6" key="1">
    <citation type="submission" date="2017-09" db="EMBL/GenBank/DDBJ databases">
        <authorList>
            <person name="Ehlers B."/>
            <person name="Leendertz F.H."/>
        </authorList>
    </citation>
    <scope>NUCLEOTIDE SEQUENCE [LARGE SCALE GENOMIC DNA]</scope>
    <source>
        <strain evidence="5 6">DSM 18289</strain>
    </source>
</reference>
<dbReference type="InterPro" id="IPR036390">
    <property type="entry name" value="WH_DNA-bd_sf"/>
</dbReference>
<keyword evidence="2" id="KW-0238">DNA-binding</keyword>
<dbReference type="NCBIfam" id="NF033788">
    <property type="entry name" value="HTH_metalloreg"/>
    <property type="match status" value="1"/>
</dbReference>
<evidence type="ECO:0000256" key="1">
    <source>
        <dbReference type="ARBA" id="ARBA00023015"/>
    </source>
</evidence>
<dbReference type="PANTHER" id="PTHR43132">
    <property type="entry name" value="ARSENICAL RESISTANCE OPERON REPRESSOR ARSR-RELATED"/>
    <property type="match status" value="1"/>
</dbReference>
<evidence type="ECO:0000256" key="3">
    <source>
        <dbReference type="ARBA" id="ARBA00023163"/>
    </source>
</evidence>
<dbReference type="Proteomes" id="UP000219439">
    <property type="component" value="Unassembled WGS sequence"/>
</dbReference>
<organism evidence="5 6">
    <name type="scientific">Cohaesibacter gelatinilyticus</name>
    <dbReference type="NCBI Taxonomy" id="372072"/>
    <lineage>
        <taxon>Bacteria</taxon>
        <taxon>Pseudomonadati</taxon>
        <taxon>Pseudomonadota</taxon>
        <taxon>Alphaproteobacteria</taxon>
        <taxon>Hyphomicrobiales</taxon>
        <taxon>Cohaesibacteraceae</taxon>
    </lineage>
</organism>
<dbReference type="PANTHER" id="PTHR43132:SF2">
    <property type="entry name" value="ARSENICAL RESISTANCE OPERON REPRESSOR ARSR-RELATED"/>
    <property type="match status" value="1"/>
</dbReference>
<accession>A0A285PB71</accession>
<dbReference type="InterPro" id="IPR051011">
    <property type="entry name" value="Metal_resp_trans_reg"/>
</dbReference>
<name>A0A285PB71_9HYPH</name>
<dbReference type="Pfam" id="PF12840">
    <property type="entry name" value="HTH_20"/>
    <property type="match status" value="1"/>
</dbReference>
<sequence>MDEKKALTAFSALSQQTRLQVFRLLIKAGHQGLLAGDIATRLDVRQNTMSTNLSILTQAALIRNEREGRTIRYYANMSGIQHLLDFLLLDCCGGKAEECKPLVQALCGPD</sequence>
<keyword evidence="1" id="KW-0805">Transcription regulation</keyword>
<dbReference type="InterPro" id="IPR011991">
    <property type="entry name" value="ArsR-like_HTH"/>
</dbReference>
<evidence type="ECO:0000313" key="6">
    <source>
        <dbReference type="Proteomes" id="UP000219439"/>
    </source>
</evidence>
<dbReference type="SUPFAM" id="SSF46785">
    <property type="entry name" value="Winged helix' DNA-binding domain"/>
    <property type="match status" value="1"/>
</dbReference>
<dbReference type="PRINTS" id="PR00778">
    <property type="entry name" value="HTHARSR"/>
</dbReference>
<dbReference type="AlphaFoldDB" id="A0A285PB71"/>
<dbReference type="SMART" id="SM00418">
    <property type="entry name" value="HTH_ARSR"/>
    <property type="match status" value="1"/>
</dbReference>
<evidence type="ECO:0000259" key="4">
    <source>
        <dbReference type="PROSITE" id="PS50987"/>
    </source>
</evidence>
<dbReference type="GO" id="GO:0003677">
    <property type="term" value="F:DNA binding"/>
    <property type="evidence" value="ECO:0007669"/>
    <property type="project" value="UniProtKB-KW"/>
</dbReference>
<evidence type="ECO:0000313" key="5">
    <source>
        <dbReference type="EMBL" id="SNZ18972.1"/>
    </source>
</evidence>
<dbReference type="Gene3D" id="1.10.10.10">
    <property type="entry name" value="Winged helix-like DNA-binding domain superfamily/Winged helix DNA-binding domain"/>
    <property type="match status" value="1"/>
</dbReference>
<gene>
    <name evidence="5" type="ORF">SAMN06265368_2049</name>
</gene>
<dbReference type="EMBL" id="OBEL01000002">
    <property type="protein sequence ID" value="SNZ18972.1"/>
    <property type="molecule type" value="Genomic_DNA"/>
</dbReference>
<dbReference type="InterPro" id="IPR036388">
    <property type="entry name" value="WH-like_DNA-bd_sf"/>
</dbReference>
<proteinExistence type="predicted"/>
<feature type="domain" description="HTH arsR-type" evidence="4">
    <location>
        <begin position="1"/>
        <end position="95"/>
    </location>
</feature>
<dbReference type="CDD" id="cd00090">
    <property type="entry name" value="HTH_ARSR"/>
    <property type="match status" value="1"/>
</dbReference>
<dbReference type="OrthoDB" id="9804742at2"/>
<dbReference type="PROSITE" id="PS50987">
    <property type="entry name" value="HTH_ARSR_2"/>
    <property type="match status" value="1"/>
</dbReference>
<dbReference type="RefSeq" id="WP_097153362.1">
    <property type="nucleotide sequence ID" value="NZ_OBEL01000002.1"/>
</dbReference>
<evidence type="ECO:0000256" key="2">
    <source>
        <dbReference type="ARBA" id="ARBA00023125"/>
    </source>
</evidence>
<dbReference type="InterPro" id="IPR001845">
    <property type="entry name" value="HTH_ArsR_DNA-bd_dom"/>
</dbReference>